<feature type="compositionally biased region" description="Basic and acidic residues" evidence="1">
    <location>
        <begin position="77"/>
        <end position="89"/>
    </location>
</feature>
<proteinExistence type="predicted"/>
<dbReference type="EMBL" id="VSRR010000682">
    <property type="protein sequence ID" value="MPC18463.1"/>
    <property type="molecule type" value="Genomic_DNA"/>
</dbReference>
<feature type="region of interest" description="Disordered" evidence="1">
    <location>
        <begin position="71"/>
        <end position="98"/>
    </location>
</feature>
<accession>A0A5B7DB56</accession>
<gene>
    <name evidence="2" type="ORF">E2C01_011349</name>
</gene>
<evidence type="ECO:0000313" key="2">
    <source>
        <dbReference type="EMBL" id="MPC18463.1"/>
    </source>
</evidence>
<sequence>MLLSLMGDVENCTFLSHEKGSGLFRSLVLLSSSRCHLQLPNPVTTPHRHSDDVNHGGRCPPIQWCRVCKGGSADGTRSPDRDTRAKLNSEEQGEQSEQGWRMCHVCRGRRGALRRSAALSLFELFCFPSH</sequence>
<evidence type="ECO:0000313" key="3">
    <source>
        <dbReference type="Proteomes" id="UP000324222"/>
    </source>
</evidence>
<evidence type="ECO:0000256" key="1">
    <source>
        <dbReference type="SAM" id="MobiDB-lite"/>
    </source>
</evidence>
<organism evidence="2 3">
    <name type="scientific">Portunus trituberculatus</name>
    <name type="common">Swimming crab</name>
    <name type="synonym">Neptunus trituberculatus</name>
    <dbReference type="NCBI Taxonomy" id="210409"/>
    <lineage>
        <taxon>Eukaryota</taxon>
        <taxon>Metazoa</taxon>
        <taxon>Ecdysozoa</taxon>
        <taxon>Arthropoda</taxon>
        <taxon>Crustacea</taxon>
        <taxon>Multicrustacea</taxon>
        <taxon>Malacostraca</taxon>
        <taxon>Eumalacostraca</taxon>
        <taxon>Eucarida</taxon>
        <taxon>Decapoda</taxon>
        <taxon>Pleocyemata</taxon>
        <taxon>Brachyura</taxon>
        <taxon>Eubrachyura</taxon>
        <taxon>Portunoidea</taxon>
        <taxon>Portunidae</taxon>
        <taxon>Portuninae</taxon>
        <taxon>Portunus</taxon>
    </lineage>
</organism>
<keyword evidence="3" id="KW-1185">Reference proteome</keyword>
<protein>
    <submittedName>
        <fullName evidence="2">Uncharacterized protein</fullName>
    </submittedName>
</protein>
<dbReference type="Proteomes" id="UP000324222">
    <property type="component" value="Unassembled WGS sequence"/>
</dbReference>
<reference evidence="2 3" key="1">
    <citation type="submission" date="2019-05" db="EMBL/GenBank/DDBJ databases">
        <title>Another draft genome of Portunus trituberculatus and its Hox gene families provides insights of decapod evolution.</title>
        <authorList>
            <person name="Jeong J.-H."/>
            <person name="Song I."/>
            <person name="Kim S."/>
            <person name="Choi T."/>
            <person name="Kim D."/>
            <person name="Ryu S."/>
            <person name="Kim W."/>
        </authorList>
    </citation>
    <scope>NUCLEOTIDE SEQUENCE [LARGE SCALE GENOMIC DNA]</scope>
    <source>
        <tissue evidence="2">Muscle</tissue>
    </source>
</reference>
<dbReference type="AlphaFoldDB" id="A0A5B7DB56"/>
<name>A0A5B7DB56_PORTR</name>
<comment type="caution">
    <text evidence="2">The sequence shown here is derived from an EMBL/GenBank/DDBJ whole genome shotgun (WGS) entry which is preliminary data.</text>
</comment>